<dbReference type="EMBL" id="RJGP01001359">
    <property type="protein sequence ID" value="RVZ18949.1"/>
    <property type="molecule type" value="Genomic_DNA"/>
</dbReference>
<organism evidence="2 3">
    <name type="scientific">Helicobacter pylori</name>
    <name type="common">Campylobacter pylori</name>
    <dbReference type="NCBI Taxonomy" id="210"/>
    <lineage>
        <taxon>Bacteria</taxon>
        <taxon>Pseudomonadati</taxon>
        <taxon>Campylobacterota</taxon>
        <taxon>Epsilonproteobacteria</taxon>
        <taxon>Campylobacterales</taxon>
        <taxon>Helicobacteraceae</taxon>
        <taxon>Helicobacter</taxon>
    </lineage>
</organism>
<dbReference type="PANTHER" id="PTHR34719:SF2">
    <property type="entry name" value="NICKEL-RESPONSIVE REGULATOR"/>
    <property type="match status" value="1"/>
</dbReference>
<dbReference type="Proteomes" id="UP000289022">
    <property type="component" value="Unassembled WGS sequence"/>
</dbReference>
<evidence type="ECO:0000259" key="1">
    <source>
        <dbReference type="Pfam" id="PF08753"/>
    </source>
</evidence>
<dbReference type="InterPro" id="IPR014864">
    <property type="entry name" value="TF_NikR_Ni-bd_C"/>
</dbReference>
<dbReference type="InterPro" id="IPR045865">
    <property type="entry name" value="ACT-like_dom_sf"/>
</dbReference>
<feature type="non-terminal residue" evidence="2">
    <location>
        <position position="1"/>
    </location>
</feature>
<dbReference type="AlphaFoldDB" id="A0A438W3M4"/>
<evidence type="ECO:0000313" key="3">
    <source>
        <dbReference type="Proteomes" id="UP000289022"/>
    </source>
</evidence>
<sequence length="65" mass="7303">IDIQHASGTHVLCTTHIHMDEHNCLETIILQGNSLEIQRLQLEIGGLRGVKFAKLTKASSFEYNE</sequence>
<gene>
    <name evidence="2" type="ORF">EC518_13700</name>
</gene>
<dbReference type="InterPro" id="IPR050192">
    <property type="entry name" value="CopG/NikR_regulator"/>
</dbReference>
<dbReference type="GO" id="GO:0003677">
    <property type="term" value="F:DNA binding"/>
    <property type="evidence" value="ECO:0007669"/>
    <property type="project" value="TreeGrafter"/>
</dbReference>
<evidence type="ECO:0000313" key="2">
    <source>
        <dbReference type="EMBL" id="RVZ18949.1"/>
    </source>
</evidence>
<dbReference type="Pfam" id="PF08753">
    <property type="entry name" value="NikR_C"/>
    <property type="match status" value="1"/>
</dbReference>
<reference evidence="2 3" key="1">
    <citation type="submission" date="2018-11" db="EMBL/GenBank/DDBJ databases">
        <title>Genetic determinants and prediction of antibiotic resistance phenotypes in Helicobacter pylori.</title>
        <authorList>
            <person name="Wagner K."/>
        </authorList>
    </citation>
    <scope>NUCLEOTIDE SEQUENCE [LARGE SCALE GENOMIC DNA]</scope>
    <source>
        <strain evidence="2 3">ZH70</strain>
    </source>
</reference>
<protein>
    <submittedName>
        <fullName evidence="2">Nickel-responsive transcriptional regulator NikR</fullName>
    </submittedName>
</protein>
<dbReference type="GO" id="GO:0006355">
    <property type="term" value="P:regulation of DNA-templated transcription"/>
    <property type="evidence" value="ECO:0007669"/>
    <property type="project" value="TreeGrafter"/>
</dbReference>
<name>A0A438W3M4_HELPX</name>
<proteinExistence type="predicted"/>
<dbReference type="InterPro" id="IPR027271">
    <property type="entry name" value="Acetolactate_synth/TF_NikR_C"/>
</dbReference>
<feature type="domain" description="Transcription factor NikR nickel binding C-terminal" evidence="1">
    <location>
        <begin position="2"/>
        <end position="56"/>
    </location>
</feature>
<accession>A0A438W3M4</accession>
<dbReference type="Gene3D" id="3.30.70.1150">
    <property type="entry name" value="ACT-like. Chain A, domain 2"/>
    <property type="match status" value="1"/>
</dbReference>
<dbReference type="PANTHER" id="PTHR34719">
    <property type="entry name" value="NICKEL-RESPONSIVE REGULATOR"/>
    <property type="match status" value="1"/>
</dbReference>
<dbReference type="SUPFAM" id="SSF55021">
    <property type="entry name" value="ACT-like"/>
    <property type="match status" value="1"/>
</dbReference>
<comment type="caution">
    <text evidence="2">The sequence shown here is derived from an EMBL/GenBank/DDBJ whole genome shotgun (WGS) entry which is preliminary data.</text>
</comment>